<sequence>MKNKRKTFQGKHEPLISPRMFMEVQNILKGKTNTQNN</sequence>
<organism evidence="1 2">
    <name type="scientific">Candidatus Defluviibacterium haderslevense</name>
    <dbReference type="NCBI Taxonomy" id="2981993"/>
    <lineage>
        <taxon>Bacteria</taxon>
        <taxon>Pseudomonadati</taxon>
        <taxon>Bacteroidota</taxon>
        <taxon>Saprospiria</taxon>
        <taxon>Saprospirales</taxon>
        <taxon>Saprospiraceae</taxon>
        <taxon>Candidatus Defluviibacterium</taxon>
    </lineage>
</organism>
<reference evidence="1 2" key="1">
    <citation type="submission" date="2020-10" db="EMBL/GenBank/DDBJ databases">
        <title>Connecting structure to function with the recovery of over 1000 high-quality activated sludge metagenome-assembled genomes encoding full-length rRNA genes using long-read sequencing.</title>
        <authorList>
            <person name="Singleton C.M."/>
            <person name="Petriglieri F."/>
            <person name="Kristensen J.M."/>
            <person name="Kirkegaard R.H."/>
            <person name="Michaelsen T.Y."/>
            <person name="Andersen M.H."/>
            <person name="Karst S.M."/>
            <person name="Dueholm M.S."/>
            <person name="Nielsen P.H."/>
            <person name="Albertsen M."/>
        </authorList>
    </citation>
    <scope>NUCLEOTIDE SEQUENCE [LARGE SCALE GENOMIC DNA]</scope>
    <source>
        <strain evidence="1">Ribe_18-Q3-R11-54_BAT3C.373</strain>
    </source>
</reference>
<protein>
    <submittedName>
        <fullName evidence="1">Uncharacterized protein</fullName>
    </submittedName>
</protein>
<evidence type="ECO:0000313" key="1">
    <source>
        <dbReference type="EMBL" id="MBK9715969.1"/>
    </source>
</evidence>
<proteinExistence type="predicted"/>
<dbReference type="Proteomes" id="UP000808349">
    <property type="component" value="Unassembled WGS sequence"/>
</dbReference>
<name>A0A9D7S6X9_9BACT</name>
<evidence type="ECO:0000313" key="2">
    <source>
        <dbReference type="Proteomes" id="UP000808349"/>
    </source>
</evidence>
<dbReference type="AlphaFoldDB" id="A0A9D7S6X9"/>
<dbReference type="EMBL" id="JADKFW010000003">
    <property type="protein sequence ID" value="MBK9715969.1"/>
    <property type="molecule type" value="Genomic_DNA"/>
</dbReference>
<accession>A0A9D7S6X9</accession>
<gene>
    <name evidence="1" type="ORF">IPO85_00270</name>
</gene>
<comment type="caution">
    <text evidence="1">The sequence shown here is derived from an EMBL/GenBank/DDBJ whole genome shotgun (WGS) entry which is preliminary data.</text>
</comment>